<gene>
    <name evidence="1" type="ORF">OCBIM_22022509mg</name>
</gene>
<dbReference type="GO" id="GO:0003676">
    <property type="term" value="F:nucleic acid binding"/>
    <property type="evidence" value="ECO:0007669"/>
    <property type="project" value="InterPro"/>
</dbReference>
<accession>A0A0L8H4H1</accession>
<proteinExistence type="predicted"/>
<organism evidence="1">
    <name type="scientific">Octopus bimaculoides</name>
    <name type="common">California two-spotted octopus</name>
    <dbReference type="NCBI Taxonomy" id="37653"/>
    <lineage>
        <taxon>Eukaryota</taxon>
        <taxon>Metazoa</taxon>
        <taxon>Spiralia</taxon>
        <taxon>Lophotrochozoa</taxon>
        <taxon>Mollusca</taxon>
        <taxon>Cephalopoda</taxon>
        <taxon>Coleoidea</taxon>
        <taxon>Octopodiformes</taxon>
        <taxon>Octopoda</taxon>
        <taxon>Incirrata</taxon>
        <taxon>Octopodidae</taxon>
        <taxon>Octopus</taxon>
    </lineage>
</organism>
<dbReference type="InterPro" id="IPR036397">
    <property type="entry name" value="RNaseH_sf"/>
</dbReference>
<dbReference type="AlphaFoldDB" id="A0A0L8H4H1"/>
<dbReference type="Gene3D" id="3.30.420.10">
    <property type="entry name" value="Ribonuclease H-like superfamily/Ribonuclease H"/>
    <property type="match status" value="1"/>
</dbReference>
<evidence type="ECO:0000313" key="1">
    <source>
        <dbReference type="EMBL" id="KOF84163.1"/>
    </source>
</evidence>
<dbReference type="EMBL" id="KQ419238">
    <property type="protein sequence ID" value="KOF84163.1"/>
    <property type="molecule type" value="Genomic_DNA"/>
</dbReference>
<protein>
    <submittedName>
        <fullName evidence="1">Uncharacterized protein</fullName>
    </submittedName>
</protein>
<name>A0A0L8H4H1_OCTBM</name>
<reference evidence="1" key="1">
    <citation type="submission" date="2015-07" db="EMBL/GenBank/DDBJ databases">
        <title>MeaNS - Measles Nucleotide Surveillance Program.</title>
        <authorList>
            <person name="Tran T."/>
            <person name="Druce J."/>
        </authorList>
    </citation>
    <scope>NUCLEOTIDE SEQUENCE</scope>
    <source>
        <strain evidence="1">UCB-OBI-ISO-001</strain>
        <tissue evidence="1">Gonad</tissue>
    </source>
</reference>
<sequence length="76" mass="8682">MLFTCKGRMNANTYTNMLDQVYQPSLAKIFNDNTPDGIIIQQNISACHTSRVSMGWCEERDEDDEMASLVSRPQSY</sequence>